<dbReference type="InterPro" id="IPR035919">
    <property type="entry name" value="EAL_sf"/>
</dbReference>
<dbReference type="PROSITE" id="PS50883">
    <property type="entry name" value="EAL"/>
    <property type="match status" value="1"/>
</dbReference>
<dbReference type="EMBL" id="LKHS01000005">
    <property type="protein sequence ID" value="KQH86869.1"/>
    <property type="molecule type" value="Genomic_DNA"/>
</dbReference>
<dbReference type="InParanoid" id="A0A0Q2R3Y0"/>
<keyword evidence="3" id="KW-1185">Reference proteome</keyword>
<gene>
    <name evidence="2" type="ORF">AMR76_07245</name>
</gene>
<dbReference type="RefSeq" id="WP_004727034.1">
    <property type="nucleotide sequence ID" value="NZ_CABLCD010000014.1"/>
</dbReference>
<reference evidence="2 3" key="1">
    <citation type="submission" date="2015-08" db="EMBL/GenBank/DDBJ databases">
        <title>Antibacterial properties of a collection of Vibrionaceae strains.</title>
        <authorList>
            <person name="Giubergia S."/>
        </authorList>
    </citation>
    <scope>NUCLEOTIDE SEQUENCE [LARGE SCALE GENOMIC DNA]</scope>
    <source>
        <strain evidence="2 3">S0821</strain>
    </source>
</reference>
<comment type="caution">
    <text evidence="2">The sequence shown here is derived from an EMBL/GenBank/DDBJ whole genome shotgun (WGS) entry which is preliminary data.</text>
</comment>
<proteinExistence type="predicted"/>
<sequence length="246" mass="28554">MIYPNINFTSFNDVKIAIDNIKIDVPFINDLKFEPIVDLDNLTTIAYEMLSVCEPNIDVEASFGRLEYSTKKCLFFNQLELIKDITNCRIYINLPLREILTNDLLLEIKTIGMIPTSISVELQDLHDVYQFEPIEINQLRYQVKKLQALGVELWADDLNEDLMDFFIDAGIHFYGGKIDKETFWTLRKNKKLLNFLIAKSKNFCGHVLIEGIETEKDLKLVRSTKADLAQGHYWAEIRVLNLKNTI</sequence>
<organism evidence="2 3">
    <name type="scientific">Vibrio furnissii</name>
    <dbReference type="NCBI Taxonomy" id="29494"/>
    <lineage>
        <taxon>Bacteria</taxon>
        <taxon>Pseudomonadati</taxon>
        <taxon>Pseudomonadota</taxon>
        <taxon>Gammaproteobacteria</taxon>
        <taxon>Vibrionales</taxon>
        <taxon>Vibrionaceae</taxon>
        <taxon>Vibrio</taxon>
    </lineage>
</organism>
<evidence type="ECO:0000313" key="3">
    <source>
        <dbReference type="Proteomes" id="UP000051221"/>
    </source>
</evidence>
<protein>
    <submittedName>
        <fullName evidence="2">Diguanylate phosphodiesterase</fullName>
    </submittedName>
</protein>
<dbReference type="GeneID" id="50537087"/>
<dbReference type="Pfam" id="PF00563">
    <property type="entry name" value="EAL"/>
    <property type="match status" value="1"/>
</dbReference>
<dbReference type="InterPro" id="IPR001633">
    <property type="entry name" value="EAL_dom"/>
</dbReference>
<dbReference type="SUPFAM" id="SSF141868">
    <property type="entry name" value="EAL domain-like"/>
    <property type="match status" value="1"/>
</dbReference>
<dbReference type="Proteomes" id="UP000051221">
    <property type="component" value="Unassembled WGS sequence"/>
</dbReference>
<evidence type="ECO:0000259" key="1">
    <source>
        <dbReference type="PROSITE" id="PS50883"/>
    </source>
</evidence>
<dbReference type="AlphaFoldDB" id="A0A0Q2R3Y0"/>
<dbReference type="Gene3D" id="3.20.20.450">
    <property type="entry name" value="EAL domain"/>
    <property type="match status" value="1"/>
</dbReference>
<evidence type="ECO:0000313" key="2">
    <source>
        <dbReference type="EMBL" id="KQH86869.1"/>
    </source>
</evidence>
<accession>A0A0Q2R3Y0</accession>
<feature type="domain" description="EAL" evidence="1">
    <location>
        <begin position="1"/>
        <end position="246"/>
    </location>
</feature>
<name>A0A0Q2R3Y0_VIBFU</name>